<dbReference type="GO" id="GO:0046872">
    <property type="term" value="F:metal ion binding"/>
    <property type="evidence" value="ECO:0007669"/>
    <property type="project" value="InterPro"/>
</dbReference>
<dbReference type="Pfam" id="PF02310">
    <property type="entry name" value="B12-binding"/>
    <property type="match status" value="1"/>
</dbReference>
<proteinExistence type="predicted"/>
<dbReference type="EMBL" id="JAGQDE010000015">
    <property type="protein sequence ID" value="MBQ0960522.1"/>
    <property type="molecule type" value="Genomic_DNA"/>
</dbReference>
<evidence type="ECO:0000256" key="1">
    <source>
        <dbReference type="SAM" id="MobiDB-lite"/>
    </source>
</evidence>
<sequence>MGSWNRGHAPPPTRPPLGDDSCLGVRADDLLSAHSAALLDTVEHQIIPRLMLLHRQHDALMSSTLPGSGMTLDGHEVERFTEHVLQGYEQAMQHALYLLDHGVPAPTLCLELLAPAARRLGDLWSADQCDFTQVTIGLGRLQGLLRSIAERLPASPQAARPTRSALFAPAPGEQHTLGLSMVRDFFRASGWDVCADEPKAEAGLLSLVRSHSFDVIGFSIGSDRQADSLKALIARLRQEARYPLIVLLGGPLVLSRPELAQALGADAGATDARQALFVADALMTARDSNR</sequence>
<evidence type="ECO:0000313" key="3">
    <source>
        <dbReference type="EMBL" id="MBQ0960522.1"/>
    </source>
</evidence>
<organism evidence="3 4">
    <name type="scientific">Ideonella aquatica</name>
    <dbReference type="NCBI Taxonomy" id="2824119"/>
    <lineage>
        <taxon>Bacteria</taxon>
        <taxon>Pseudomonadati</taxon>
        <taxon>Pseudomonadota</taxon>
        <taxon>Betaproteobacteria</taxon>
        <taxon>Burkholderiales</taxon>
        <taxon>Sphaerotilaceae</taxon>
        <taxon>Ideonella</taxon>
    </lineage>
</organism>
<evidence type="ECO:0000259" key="2">
    <source>
        <dbReference type="PROSITE" id="PS51332"/>
    </source>
</evidence>
<feature type="region of interest" description="Disordered" evidence="1">
    <location>
        <begin position="1"/>
        <end position="20"/>
    </location>
</feature>
<dbReference type="Gene3D" id="3.40.50.280">
    <property type="entry name" value="Cobalamin-binding domain"/>
    <property type="match status" value="1"/>
</dbReference>
<comment type="caution">
    <text evidence="3">The sequence shown here is derived from an EMBL/GenBank/DDBJ whole genome shotgun (WGS) entry which is preliminary data.</text>
</comment>
<dbReference type="RefSeq" id="WP_210803201.1">
    <property type="nucleotide sequence ID" value="NZ_JAGQDE010000015.1"/>
</dbReference>
<accession>A0A941BKH6</accession>
<dbReference type="CDD" id="cd02065">
    <property type="entry name" value="B12-binding_like"/>
    <property type="match status" value="1"/>
</dbReference>
<dbReference type="SUPFAM" id="SSF52242">
    <property type="entry name" value="Cobalamin (vitamin B12)-binding domain"/>
    <property type="match status" value="1"/>
</dbReference>
<dbReference type="PROSITE" id="PS51332">
    <property type="entry name" value="B12_BINDING"/>
    <property type="match status" value="1"/>
</dbReference>
<dbReference type="AlphaFoldDB" id="A0A941BKH6"/>
<dbReference type="InterPro" id="IPR036724">
    <property type="entry name" value="Cobalamin-bd_sf"/>
</dbReference>
<dbReference type="InterPro" id="IPR006158">
    <property type="entry name" value="Cobalamin-bd"/>
</dbReference>
<feature type="domain" description="B12-binding" evidence="2">
    <location>
        <begin position="162"/>
        <end position="290"/>
    </location>
</feature>
<keyword evidence="4" id="KW-1185">Reference proteome</keyword>
<dbReference type="Proteomes" id="UP000678374">
    <property type="component" value="Unassembled WGS sequence"/>
</dbReference>
<protein>
    <submittedName>
        <fullName evidence="3">Cobalamin B12-binding domain-containing protein</fullName>
    </submittedName>
</protein>
<dbReference type="GO" id="GO:0031419">
    <property type="term" value="F:cobalamin binding"/>
    <property type="evidence" value="ECO:0007669"/>
    <property type="project" value="InterPro"/>
</dbReference>
<evidence type="ECO:0000313" key="4">
    <source>
        <dbReference type="Proteomes" id="UP000678374"/>
    </source>
</evidence>
<reference evidence="3" key="1">
    <citation type="submission" date="2021-04" db="EMBL/GenBank/DDBJ databases">
        <title>The genome sequence of Ideonella sp. 4Y11.</title>
        <authorList>
            <person name="Liu Y."/>
        </authorList>
    </citation>
    <scope>NUCLEOTIDE SEQUENCE</scope>
    <source>
        <strain evidence="3">4Y11</strain>
    </source>
</reference>
<name>A0A941BKH6_9BURK</name>
<gene>
    <name evidence="3" type="ORF">KAK06_16330</name>
</gene>